<dbReference type="InterPro" id="IPR027417">
    <property type="entry name" value="P-loop_NTPase"/>
</dbReference>
<keyword evidence="4 5" id="KW-0342">GTP-binding</keyword>
<comment type="subcellular location">
    <subcellularLocation>
        <location evidence="1">Cytoplasm</location>
    </subcellularLocation>
</comment>
<dbReference type="PROSITE" id="PS51388">
    <property type="entry name" value="GED"/>
    <property type="match status" value="2"/>
</dbReference>
<evidence type="ECO:0000256" key="3">
    <source>
        <dbReference type="ARBA" id="ARBA00022741"/>
    </source>
</evidence>
<evidence type="ECO:0000259" key="8">
    <source>
        <dbReference type="PROSITE" id="PS51388"/>
    </source>
</evidence>
<dbReference type="SMART" id="SM00053">
    <property type="entry name" value="DYNc"/>
    <property type="match status" value="3"/>
</dbReference>
<evidence type="ECO:0000313" key="11">
    <source>
        <dbReference type="Proteomes" id="UP000830375"/>
    </source>
</evidence>
<evidence type="ECO:0000259" key="9">
    <source>
        <dbReference type="PROSITE" id="PS51718"/>
    </source>
</evidence>
<evidence type="ECO:0000256" key="5">
    <source>
        <dbReference type="RuleBase" id="RU003932"/>
    </source>
</evidence>
<protein>
    <submittedName>
        <fullName evidence="10">Interferon-induced GTP-binding protein Mx2</fullName>
    </submittedName>
</protein>
<dbReference type="InterPro" id="IPR019762">
    <property type="entry name" value="Dynamin_GTPase_CS"/>
</dbReference>
<evidence type="ECO:0000256" key="1">
    <source>
        <dbReference type="ARBA" id="ARBA00004496"/>
    </source>
</evidence>
<dbReference type="PANTHER" id="PTHR11566:SF225">
    <property type="entry name" value="INTERFERON-INDUCED GTP-BINDING PROTEIN MX-RELATED"/>
    <property type="match status" value="1"/>
</dbReference>
<dbReference type="SMART" id="SM00302">
    <property type="entry name" value="GED"/>
    <property type="match status" value="2"/>
</dbReference>
<dbReference type="PROSITE" id="PS00410">
    <property type="entry name" value="G_DYNAMIN_1"/>
    <property type="match status" value="3"/>
</dbReference>
<dbReference type="SUPFAM" id="SSF52540">
    <property type="entry name" value="P-loop containing nucleoside triphosphate hydrolases"/>
    <property type="match status" value="3"/>
</dbReference>
<dbReference type="Pfam" id="PF01031">
    <property type="entry name" value="Dynamin_M"/>
    <property type="match status" value="3"/>
</dbReference>
<keyword evidence="2" id="KW-0963">Cytoplasm</keyword>
<dbReference type="Pfam" id="PF00350">
    <property type="entry name" value="Dynamin_N"/>
    <property type="match status" value="3"/>
</dbReference>
<dbReference type="Proteomes" id="UP000830375">
    <property type="component" value="Unassembled WGS sequence"/>
</dbReference>
<dbReference type="PROSITE" id="PS51718">
    <property type="entry name" value="G_DYNAMIN_2"/>
    <property type="match status" value="3"/>
</dbReference>
<reference evidence="10 11" key="1">
    <citation type="submission" date="2022-01" db="EMBL/GenBank/DDBJ databases">
        <title>A high-quality chromosome-level genome assembly of rohu carp, Labeo rohita.</title>
        <authorList>
            <person name="Arick M.A. II"/>
            <person name="Hsu C.-Y."/>
            <person name="Magbanua Z."/>
            <person name="Pechanova O."/>
            <person name="Grover C."/>
            <person name="Miller E."/>
            <person name="Thrash A."/>
            <person name="Ezzel L."/>
            <person name="Alam S."/>
            <person name="Benzie J."/>
            <person name="Hamilton M."/>
            <person name="Karsi A."/>
            <person name="Lawrence M.L."/>
            <person name="Peterson D.G."/>
        </authorList>
    </citation>
    <scope>NUCLEOTIDE SEQUENCE [LARGE SCALE GENOMIC DNA]</scope>
    <source>
        <strain evidence="11">BAU-BD-2019</strain>
        <tissue evidence="10">Blood</tissue>
    </source>
</reference>
<comment type="similarity">
    <text evidence="5">Belongs to the TRAFAC class dynamin-like GTPase superfamily. Dynamin/Fzo/YdjA family.</text>
</comment>
<feature type="coiled-coil region" evidence="6">
    <location>
        <begin position="1795"/>
        <end position="1822"/>
    </location>
</feature>
<feature type="domain" description="GED" evidence="8">
    <location>
        <begin position="1139"/>
        <end position="1229"/>
    </location>
</feature>
<feature type="domain" description="Dynamin-type G" evidence="9">
    <location>
        <begin position="1240"/>
        <end position="1536"/>
    </location>
</feature>
<dbReference type="EMBL" id="JACTAM010000025">
    <property type="protein sequence ID" value="KAI2648358.1"/>
    <property type="molecule type" value="Genomic_DNA"/>
</dbReference>
<name>A0ABQ8LFB1_LABRO</name>
<dbReference type="InterPro" id="IPR045063">
    <property type="entry name" value="Dynamin_N"/>
</dbReference>
<feature type="region of interest" description="Disordered" evidence="7">
    <location>
        <begin position="602"/>
        <end position="638"/>
    </location>
</feature>
<sequence>MNGEVHSHLEESIRPYIDLIDTLRTVGIHKDLSLPTIVVIGDQSSGKSSVLEALSGVALPRGSGIVTRCPLELRLKKKTGVNWKAVLTYNKKIDESVNFAGPIKPSKLASVKAAQSTHNEKKIEFTDPSLVEKHVATAQNELAGKGVGICDELITLEIMSPDVCDLTLIDLPGIARVPVKGQPEDIGKQIKRLIMTFIGKHETINLVVVPCNTDIATTEALKMAQEVDPEGIRTVAILTKPDLIDKGTEKNILAIVHNSVIPLSKGYIMVKCRGQQQINDEISLEEAAQIERDFFQNHDYFRCLLEEDKATVKSLAIKLTQDLVDHIKKSLPQLHEQIKKHLWNARRALKECEDGPPEDLEGAKEFLIKTLNRFNEQIKLLSSGELMNEMNEKHLCFQFRAEFKKWNDYLNKSKPSFKDLKKLSENYRGWELPGFSNYRLFEKILQDHVAKFKEPAFDLLNAIKDIVIKQFSDVVSVCFRNYHLLQNITMDKLNNIQLNQQEKAEERISEQFKMENRIYTQDPIFLKILSEIRNETFSEKELPVFDKLCTYSHMLEAFYEIVVQRMADQLPLMITFYMLQETAQLLSIDIMKILEKPDVHELLSEDSDSSEESGLSGNQRSAQNEEDEDSDSSQNESHLEESIRPYIDLIDTLRSIGIHKDLSLPTVVVIGDQSSGKSSVLEALSGIALPRGSGIVTRCPLELRLKKVTGGVKWKAVLSYRKKRIELVDSSIFASPLNVSGQLRSGKVAHSVYDEKKFEFEDPSEVEERVKAAQNELAGKGVGIRNELITLEIMSPDVCDLTLIDLPGIARVPVKGQPQDIGDQKEETINMVVVPCNTDITTTEALKMAQEVDPEGKRTIAILTKPDLIDKGTEKNILAVVHNKVIPLRKGYIMVKGLLTENRATIKGLAVRLTHILVDHIKKSLPQLDDNVKKMLWDAKNELNECEEGPPQDPKGAKQFLIMILKKFNDRINSLSTGDLIIKENLFVRLREIFKKWNDHLVDTKPSFKNMKEFCQNNRGRELLGFSNYRVFEIVLQSQVATLKKPAFDLLNIIKEIILEQFRDVSNQSFQNYPVLLDITTKKIINIQASQHAKAQERISEQFEMENMIYTQDPIYLKMLNEISHETFSEDQLPIFDTKTKYSEMLQAYYDIVVQRMADQLPMMITLFMLKQTAQFLSTDMLSLLDWANVSELLFDNSDNAKKRKDLQKMKGEVHSHLEKSIRPYIDLIDTLRTVGIHKDLGLPTIAVIGDQSSGKSSVLEALSGVALPRGSGIVTRCPLELRLKKVTGVNWKAVLTYNKKTNKSVKSAGIKPSKLAGETTYNEEKIEFADPSLVEKHVAAAQNELAGKGVGISDELITLEIMSPDVCDLTLIDLPGIARVPVEGQPEDIGKQIKRLIKKYIIKHETVNLVVVPCNIDIATTEALQMAQEVDPDGIRTIAILTKPDLIDKGTEKSILSIVHNQVIPLRKGYIMVKCRGQQQINDEIPLEEAAQIERDFFQNHDYFRCILEDNKATVKCLAVKLTQDLVDHIKKSLPQLHEDIKTQLWSVKRDLKDCEAGPPEDTEGAKEFLIKTLNRFNEQIKSLLSGELMTEKTLFAQLRAEFKKWNDYLNINNTNELSQKNRGRELPGFSNYRLFEKILQDHVAELKEPAIDLLNAIKDIVIKQFSDVVNECFQNYHVLQNTIKDKLNHIQLTQLEKAEQRISEQFKMENRIYTQDPIFLKILTEVTNKAFSTKELPVFDKPCSYSHMLEAYYEIVVQRMADQLPLMVSFYMLQETAQLLSTDIMKLLEKPDVHELLSENSDVSRRRKELRDRRNRLTAAAEAITNFFND</sequence>
<dbReference type="CDD" id="cd08771">
    <property type="entry name" value="DLP_1"/>
    <property type="match status" value="3"/>
</dbReference>
<comment type="caution">
    <text evidence="10">The sequence shown here is derived from an EMBL/GenBank/DDBJ whole genome shotgun (WGS) entry which is preliminary data.</text>
</comment>
<feature type="domain" description="Dynamin-type G" evidence="9">
    <location>
        <begin position="661"/>
        <end position="945"/>
    </location>
</feature>
<dbReference type="InterPro" id="IPR003130">
    <property type="entry name" value="GED"/>
</dbReference>
<dbReference type="InterPro" id="IPR000375">
    <property type="entry name" value="Dynamin_stalk"/>
</dbReference>
<organism evidence="10 11">
    <name type="scientific">Labeo rohita</name>
    <name type="common">Indian major carp</name>
    <name type="synonym">Cyprinus rohita</name>
    <dbReference type="NCBI Taxonomy" id="84645"/>
    <lineage>
        <taxon>Eukaryota</taxon>
        <taxon>Metazoa</taxon>
        <taxon>Chordata</taxon>
        <taxon>Craniata</taxon>
        <taxon>Vertebrata</taxon>
        <taxon>Euteleostomi</taxon>
        <taxon>Actinopterygii</taxon>
        <taxon>Neopterygii</taxon>
        <taxon>Teleostei</taxon>
        <taxon>Ostariophysi</taxon>
        <taxon>Cypriniformes</taxon>
        <taxon>Cyprinidae</taxon>
        <taxon>Labeoninae</taxon>
        <taxon>Labeonini</taxon>
        <taxon>Labeo</taxon>
    </lineage>
</organism>
<dbReference type="InterPro" id="IPR001401">
    <property type="entry name" value="Dynamin_GTPase"/>
</dbReference>
<proteinExistence type="inferred from homology"/>
<dbReference type="InterPro" id="IPR020850">
    <property type="entry name" value="GED_dom"/>
</dbReference>
<keyword evidence="11" id="KW-1185">Reference proteome</keyword>
<keyword evidence="6" id="KW-0175">Coiled coil</keyword>
<dbReference type="InterPro" id="IPR030381">
    <property type="entry name" value="G_DYNAMIN_dom"/>
</dbReference>
<evidence type="ECO:0000256" key="2">
    <source>
        <dbReference type="ARBA" id="ARBA00022490"/>
    </source>
</evidence>
<evidence type="ECO:0000313" key="10">
    <source>
        <dbReference type="EMBL" id="KAI2648358.1"/>
    </source>
</evidence>
<feature type="domain" description="GED" evidence="8">
    <location>
        <begin position="1744"/>
        <end position="1832"/>
    </location>
</feature>
<keyword evidence="3 5" id="KW-0547">Nucleotide-binding</keyword>
<dbReference type="PANTHER" id="PTHR11566">
    <property type="entry name" value="DYNAMIN"/>
    <property type="match status" value="1"/>
</dbReference>
<dbReference type="Gene3D" id="1.20.120.1240">
    <property type="entry name" value="Dynamin, middle domain"/>
    <property type="match status" value="3"/>
</dbReference>
<gene>
    <name evidence="10" type="ORF">H4Q32_018436</name>
</gene>
<dbReference type="Gene3D" id="3.40.50.300">
    <property type="entry name" value="P-loop containing nucleotide triphosphate hydrolases"/>
    <property type="match status" value="3"/>
</dbReference>
<evidence type="ECO:0000256" key="7">
    <source>
        <dbReference type="SAM" id="MobiDB-lite"/>
    </source>
</evidence>
<evidence type="ECO:0000256" key="4">
    <source>
        <dbReference type="ARBA" id="ARBA00023134"/>
    </source>
</evidence>
<dbReference type="Pfam" id="PF02212">
    <property type="entry name" value="GED"/>
    <property type="match status" value="3"/>
</dbReference>
<feature type="domain" description="Dynamin-type G" evidence="9">
    <location>
        <begin position="31"/>
        <end position="332"/>
    </location>
</feature>
<accession>A0ABQ8LFB1</accession>
<dbReference type="InterPro" id="IPR022812">
    <property type="entry name" value="Dynamin"/>
</dbReference>
<dbReference type="PRINTS" id="PR00195">
    <property type="entry name" value="DYNAMIN"/>
</dbReference>
<evidence type="ECO:0000256" key="6">
    <source>
        <dbReference type="SAM" id="Coils"/>
    </source>
</evidence>